<dbReference type="Proteomes" id="UP001174691">
    <property type="component" value="Unassembled WGS sequence"/>
</dbReference>
<comment type="caution">
    <text evidence="2">The sequence shown here is derived from an EMBL/GenBank/DDBJ whole genome shotgun (WGS) entry which is preliminary data.</text>
</comment>
<sequence length="130" mass="13758">MVRITTPLLAALSILQLASASWTFLDQPEIANCATDQFLEFTGNGEKGCGNFADGDQPVSFMFESNAGEELVLFFQLNCGASNSRQVFPGEGKCFTLLSGGAKAQSFSVITSNDALTANLTDGEAVKNYG</sequence>
<gene>
    <name evidence="2" type="ORF">NKR19_g5124</name>
</gene>
<keyword evidence="3" id="KW-1185">Reference proteome</keyword>
<organism evidence="2 3">
    <name type="scientific">Coniochaeta hoffmannii</name>
    <dbReference type="NCBI Taxonomy" id="91930"/>
    <lineage>
        <taxon>Eukaryota</taxon>
        <taxon>Fungi</taxon>
        <taxon>Dikarya</taxon>
        <taxon>Ascomycota</taxon>
        <taxon>Pezizomycotina</taxon>
        <taxon>Sordariomycetes</taxon>
        <taxon>Sordariomycetidae</taxon>
        <taxon>Coniochaetales</taxon>
        <taxon>Coniochaetaceae</taxon>
        <taxon>Coniochaeta</taxon>
    </lineage>
</organism>
<dbReference type="AlphaFoldDB" id="A0AA38VM13"/>
<evidence type="ECO:0000313" key="2">
    <source>
        <dbReference type="EMBL" id="KAJ9150989.1"/>
    </source>
</evidence>
<proteinExistence type="predicted"/>
<evidence type="ECO:0000256" key="1">
    <source>
        <dbReference type="SAM" id="SignalP"/>
    </source>
</evidence>
<dbReference type="EMBL" id="JANBVN010000068">
    <property type="protein sequence ID" value="KAJ9150989.1"/>
    <property type="molecule type" value="Genomic_DNA"/>
</dbReference>
<evidence type="ECO:0008006" key="4">
    <source>
        <dbReference type="Google" id="ProtNLM"/>
    </source>
</evidence>
<protein>
    <recommendedName>
        <fullName evidence="4">Hypersensitive response-inducing protein</fullName>
    </recommendedName>
</protein>
<feature type="chain" id="PRO_5041286418" description="Hypersensitive response-inducing protein" evidence="1">
    <location>
        <begin position="21"/>
        <end position="130"/>
    </location>
</feature>
<keyword evidence="1" id="KW-0732">Signal</keyword>
<accession>A0AA38VM13</accession>
<name>A0AA38VM13_9PEZI</name>
<feature type="signal peptide" evidence="1">
    <location>
        <begin position="1"/>
        <end position="20"/>
    </location>
</feature>
<evidence type="ECO:0000313" key="3">
    <source>
        <dbReference type="Proteomes" id="UP001174691"/>
    </source>
</evidence>
<reference evidence="2" key="1">
    <citation type="submission" date="2022-07" db="EMBL/GenBank/DDBJ databases">
        <title>Fungi with potential for degradation of polypropylene.</title>
        <authorList>
            <person name="Gostincar C."/>
        </authorList>
    </citation>
    <scope>NUCLEOTIDE SEQUENCE</scope>
    <source>
        <strain evidence="2">EXF-13287</strain>
    </source>
</reference>